<dbReference type="EMBL" id="JAZDUA010000418">
    <property type="protein sequence ID" value="KAK7792864.1"/>
    <property type="molecule type" value="Genomic_DNA"/>
</dbReference>
<evidence type="ECO:0000313" key="5">
    <source>
        <dbReference type="Proteomes" id="UP001378592"/>
    </source>
</evidence>
<dbReference type="Gene3D" id="3.10.100.10">
    <property type="entry name" value="Mannose-Binding Protein A, subunit A"/>
    <property type="match status" value="2"/>
</dbReference>
<evidence type="ECO:0000313" key="4">
    <source>
        <dbReference type="EMBL" id="KAK7792864.1"/>
    </source>
</evidence>
<organism evidence="4 5">
    <name type="scientific">Gryllus longicercus</name>
    <dbReference type="NCBI Taxonomy" id="2509291"/>
    <lineage>
        <taxon>Eukaryota</taxon>
        <taxon>Metazoa</taxon>
        <taxon>Ecdysozoa</taxon>
        <taxon>Arthropoda</taxon>
        <taxon>Hexapoda</taxon>
        <taxon>Insecta</taxon>
        <taxon>Pterygota</taxon>
        <taxon>Neoptera</taxon>
        <taxon>Polyneoptera</taxon>
        <taxon>Orthoptera</taxon>
        <taxon>Ensifera</taxon>
        <taxon>Gryllidea</taxon>
        <taxon>Grylloidea</taxon>
        <taxon>Gryllidae</taxon>
        <taxon>Gryllinae</taxon>
        <taxon>Gryllus</taxon>
    </lineage>
</organism>
<dbReference type="InterPro" id="IPR016187">
    <property type="entry name" value="CTDL_fold"/>
</dbReference>
<evidence type="ECO:0000259" key="3">
    <source>
        <dbReference type="PROSITE" id="PS50041"/>
    </source>
</evidence>
<dbReference type="InterPro" id="IPR050111">
    <property type="entry name" value="C-type_lectin/snaclec_domain"/>
</dbReference>
<sequence>MAASAGGAGSALVASLLLAVAQGRWPPAPAASLGVQPNAQANASCPWRVNFIDGGETVERCIDELSITFAGTPSMGLAPEAPPDVQMASPLPGYHPLHGGNWYKLHSRPASWHAAREQCEREGGGAHLLVVDSAEEAGVVRALLGLRLHDNATLVHAGFYVQLVSVRGEALQFSWHERWVRGDPNALACGQMDSDGFLLLAMCTEQRAFVCEIESSPPPPTASPSSPSSAPAPSPWNPKEGDVPRGYEAAPGWNNSYYRLDGFGLNSYGWFDHNSHGGSWTAAEEICETENGYLASVESEEELNAIIDMLQNKGKKDKSVLWNTIYFGVRTGKPVTVLGDLVQESGFSRWGKYSSHHTWDESLCFWVDYKLLLHSIGCSKYDFIGMNYLCEIVSSIVYE</sequence>
<comment type="caution">
    <text evidence="4">The sequence shown here is derived from an EMBL/GenBank/DDBJ whole genome shotgun (WGS) entry which is preliminary data.</text>
</comment>
<dbReference type="CDD" id="cd00037">
    <property type="entry name" value="CLECT"/>
    <property type="match status" value="2"/>
</dbReference>
<proteinExistence type="predicted"/>
<dbReference type="InterPro" id="IPR016186">
    <property type="entry name" value="C-type_lectin-like/link_sf"/>
</dbReference>
<protein>
    <recommendedName>
        <fullName evidence="3">C-type lectin domain-containing protein</fullName>
    </recommendedName>
</protein>
<evidence type="ECO:0000256" key="1">
    <source>
        <dbReference type="SAM" id="MobiDB-lite"/>
    </source>
</evidence>
<accession>A0AAN9Z2P4</accession>
<gene>
    <name evidence="4" type="ORF">R5R35_009640</name>
</gene>
<dbReference type="InterPro" id="IPR001304">
    <property type="entry name" value="C-type_lectin-like"/>
</dbReference>
<dbReference type="SMART" id="SM00034">
    <property type="entry name" value="CLECT"/>
    <property type="match status" value="2"/>
</dbReference>
<feature type="chain" id="PRO_5043007057" description="C-type lectin domain-containing protein" evidence="2">
    <location>
        <begin position="24"/>
        <end position="399"/>
    </location>
</feature>
<feature type="signal peptide" evidence="2">
    <location>
        <begin position="1"/>
        <end position="23"/>
    </location>
</feature>
<dbReference type="AlphaFoldDB" id="A0AAN9Z2P4"/>
<dbReference type="SUPFAM" id="SSF56436">
    <property type="entry name" value="C-type lectin-like"/>
    <property type="match status" value="2"/>
</dbReference>
<dbReference type="Proteomes" id="UP001378592">
    <property type="component" value="Unassembled WGS sequence"/>
</dbReference>
<name>A0AAN9Z2P4_9ORTH</name>
<dbReference type="PANTHER" id="PTHR22803">
    <property type="entry name" value="MANNOSE, PHOSPHOLIPASE, LECTIN RECEPTOR RELATED"/>
    <property type="match status" value="1"/>
</dbReference>
<keyword evidence="2" id="KW-0732">Signal</keyword>
<feature type="domain" description="C-type lectin" evidence="3">
    <location>
        <begin position="98"/>
        <end position="212"/>
    </location>
</feature>
<reference evidence="4 5" key="1">
    <citation type="submission" date="2024-03" db="EMBL/GenBank/DDBJ databases">
        <title>The genome assembly and annotation of the cricket Gryllus longicercus Weissman &amp; Gray.</title>
        <authorList>
            <person name="Szrajer S."/>
            <person name="Gray D."/>
            <person name="Ylla G."/>
        </authorList>
    </citation>
    <scope>NUCLEOTIDE SEQUENCE [LARGE SCALE GENOMIC DNA]</scope>
    <source>
        <strain evidence="4">DAG 2021-001</strain>
        <tissue evidence="4">Whole body minus gut</tissue>
    </source>
</reference>
<feature type="region of interest" description="Disordered" evidence="1">
    <location>
        <begin position="214"/>
        <end position="243"/>
    </location>
</feature>
<dbReference type="PROSITE" id="PS50041">
    <property type="entry name" value="C_TYPE_LECTIN_2"/>
    <property type="match status" value="1"/>
</dbReference>
<keyword evidence="5" id="KW-1185">Reference proteome</keyword>
<evidence type="ECO:0000256" key="2">
    <source>
        <dbReference type="SAM" id="SignalP"/>
    </source>
</evidence>